<protein>
    <recommendedName>
        <fullName evidence="7">Phosphofructokinase</fullName>
    </recommendedName>
</protein>
<dbReference type="CDD" id="cd01164">
    <property type="entry name" value="FruK_PfkB_like"/>
    <property type="match status" value="1"/>
</dbReference>
<dbReference type="Pfam" id="PF00294">
    <property type="entry name" value="PfkB"/>
    <property type="match status" value="1"/>
</dbReference>
<dbReference type="PANTHER" id="PTHR46566:SF5">
    <property type="entry name" value="1-PHOSPHOFRUCTOKINASE"/>
    <property type="match status" value="1"/>
</dbReference>
<dbReference type="InterPro" id="IPR002173">
    <property type="entry name" value="Carboh/pur_kinase_PfkB_CS"/>
</dbReference>
<evidence type="ECO:0000256" key="1">
    <source>
        <dbReference type="ARBA" id="ARBA00010688"/>
    </source>
</evidence>
<dbReference type="InterPro" id="IPR029056">
    <property type="entry name" value="Ribokinase-like"/>
</dbReference>
<comment type="catalytic activity">
    <reaction evidence="6 8">
        <text>beta-D-fructose 1-phosphate + ATP = beta-D-fructose 1,6-bisphosphate + ADP + H(+)</text>
        <dbReference type="Rhea" id="RHEA:14213"/>
        <dbReference type="ChEBI" id="CHEBI:15378"/>
        <dbReference type="ChEBI" id="CHEBI:30616"/>
        <dbReference type="ChEBI" id="CHEBI:32966"/>
        <dbReference type="ChEBI" id="CHEBI:138881"/>
        <dbReference type="ChEBI" id="CHEBI:456216"/>
        <dbReference type="EC" id="2.7.1.56"/>
    </reaction>
</comment>
<evidence type="ECO:0000313" key="11">
    <source>
        <dbReference type="Proteomes" id="UP001335100"/>
    </source>
</evidence>
<evidence type="ECO:0000313" key="10">
    <source>
        <dbReference type="EMBL" id="MEE1937694.1"/>
    </source>
</evidence>
<keyword evidence="3 8" id="KW-0547">Nucleotide-binding</keyword>
<accession>A0ABU7I1T4</accession>
<evidence type="ECO:0000256" key="3">
    <source>
        <dbReference type="ARBA" id="ARBA00022741"/>
    </source>
</evidence>
<dbReference type="NCBIfam" id="TIGR03168">
    <property type="entry name" value="1-PFK"/>
    <property type="match status" value="1"/>
</dbReference>
<dbReference type="Gene3D" id="3.40.1190.20">
    <property type="match status" value="1"/>
</dbReference>
<keyword evidence="2 7" id="KW-0808">Transferase</keyword>
<keyword evidence="4 8" id="KW-0418">Kinase</keyword>
<dbReference type="EMBL" id="JAZDQJ010000078">
    <property type="protein sequence ID" value="MEE1937694.1"/>
    <property type="molecule type" value="Genomic_DNA"/>
</dbReference>
<dbReference type="Proteomes" id="UP001335100">
    <property type="component" value="Unassembled WGS sequence"/>
</dbReference>
<gene>
    <name evidence="10" type="primary">pfkB</name>
    <name evidence="10" type="ORF">V0R50_31110</name>
</gene>
<dbReference type="PANTHER" id="PTHR46566">
    <property type="entry name" value="1-PHOSPHOFRUCTOKINASE-RELATED"/>
    <property type="match status" value="1"/>
</dbReference>
<name>A0ABU7I1T4_9PSED</name>
<keyword evidence="5 8" id="KW-0067">ATP-binding</keyword>
<dbReference type="PROSITE" id="PS00584">
    <property type="entry name" value="PFKB_KINASES_2"/>
    <property type="match status" value="1"/>
</dbReference>
<dbReference type="SUPFAM" id="SSF53613">
    <property type="entry name" value="Ribokinase-like"/>
    <property type="match status" value="1"/>
</dbReference>
<dbReference type="PROSITE" id="PS00583">
    <property type="entry name" value="PFKB_KINASES_1"/>
    <property type="match status" value="1"/>
</dbReference>
<dbReference type="PIRSF" id="PIRSF000535">
    <property type="entry name" value="1PFK/6PFK/LacC"/>
    <property type="match status" value="1"/>
</dbReference>
<comment type="function">
    <text evidence="8">Catalyzes the ATP-dependent phosphorylation of fructose-l-phosphate to fructose-l,6-bisphosphate.</text>
</comment>
<feature type="domain" description="Carbohydrate kinase PfkB" evidence="9">
    <location>
        <begin position="22"/>
        <end position="291"/>
    </location>
</feature>
<dbReference type="RefSeq" id="WP_330078330.1">
    <property type="nucleotide sequence ID" value="NZ_JAZDQJ010000078.1"/>
</dbReference>
<evidence type="ECO:0000256" key="8">
    <source>
        <dbReference type="RuleBase" id="RU369061"/>
    </source>
</evidence>
<evidence type="ECO:0000256" key="4">
    <source>
        <dbReference type="ARBA" id="ARBA00022777"/>
    </source>
</evidence>
<comment type="caution">
    <text evidence="10">The sequence shown here is derived from an EMBL/GenBank/DDBJ whole genome shotgun (WGS) entry which is preliminary data.</text>
</comment>
<organism evidence="10 11">
    <name type="scientific">Pseudomonas ulcerans</name>
    <dbReference type="NCBI Taxonomy" id="3115852"/>
    <lineage>
        <taxon>Bacteria</taxon>
        <taxon>Pseudomonadati</taxon>
        <taxon>Pseudomonadota</taxon>
        <taxon>Gammaproteobacteria</taxon>
        <taxon>Pseudomonadales</taxon>
        <taxon>Pseudomonadaceae</taxon>
        <taxon>Pseudomonas</taxon>
    </lineage>
</organism>
<evidence type="ECO:0000256" key="7">
    <source>
        <dbReference type="PIRNR" id="PIRNR000535"/>
    </source>
</evidence>
<reference evidence="10 11" key="1">
    <citation type="submission" date="2024-01" db="EMBL/GenBank/DDBJ databases">
        <title>Unpublished Manusciprt.</title>
        <authorList>
            <person name="Duman M."/>
            <person name="Valdes E.G."/>
            <person name="Ajmi N."/>
            <person name="Altun S."/>
            <person name="Saticioglu I.B."/>
        </authorList>
    </citation>
    <scope>NUCLEOTIDE SEQUENCE [LARGE SCALE GENOMIC DNA]</scope>
    <source>
        <strain evidence="10 11">148P</strain>
    </source>
</reference>
<dbReference type="GO" id="GO:0008662">
    <property type="term" value="F:1-phosphofructokinase activity"/>
    <property type="evidence" value="ECO:0007669"/>
    <property type="project" value="UniProtKB-EC"/>
</dbReference>
<evidence type="ECO:0000259" key="9">
    <source>
        <dbReference type="Pfam" id="PF00294"/>
    </source>
</evidence>
<sequence length="318" mass="33006">MAKILTLTLNPALDVTVSLDALRPGAVNRASAQHSHAAGKGLNVAQVLADLGHQLSVSGFLGVDNLGPFEALIQQRGFVDGFIRVPGETRSNIKLVEANGQVTDINGPGPQVDEAARDALLQRLEQLAPGHDAVVVAGSLPRGITPQWLEQLLLRLKGLGLKVAFDSSGGALDAGLRATPWLIKPNTEELGEAVGRPLHGLDEQREAAQRLLDQGIAHVVVSQGEQGVNWFSAGGVLQGVPPQVTVASTVGAGDSLLAGMLHGLLAAEPAPQTLRRATAIAAQAVSQIGFGINDRAQLAQLEAGVLVHNPDAEQEGAQ</sequence>
<dbReference type="InterPro" id="IPR017583">
    <property type="entry name" value="Tagatose/fructose_Pkinase"/>
</dbReference>
<evidence type="ECO:0000256" key="2">
    <source>
        <dbReference type="ARBA" id="ARBA00022679"/>
    </source>
</evidence>
<comment type="similarity">
    <text evidence="1 7 8">Belongs to the carbohydrate kinase PfkB family.</text>
</comment>
<proteinExistence type="inferred from homology"/>
<dbReference type="InterPro" id="IPR022463">
    <property type="entry name" value="1-PFruKinase"/>
</dbReference>
<evidence type="ECO:0000256" key="6">
    <source>
        <dbReference type="ARBA" id="ARBA00047745"/>
    </source>
</evidence>
<evidence type="ECO:0000256" key="5">
    <source>
        <dbReference type="ARBA" id="ARBA00022840"/>
    </source>
</evidence>
<dbReference type="NCBIfam" id="TIGR03828">
    <property type="entry name" value="pfkB"/>
    <property type="match status" value="1"/>
</dbReference>
<keyword evidence="11" id="KW-1185">Reference proteome</keyword>
<dbReference type="InterPro" id="IPR011611">
    <property type="entry name" value="PfkB_dom"/>
</dbReference>